<protein>
    <submittedName>
        <fullName evidence="2">Uncharacterized protein</fullName>
    </submittedName>
</protein>
<feature type="region of interest" description="Disordered" evidence="1">
    <location>
        <begin position="1"/>
        <end position="127"/>
    </location>
</feature>
<evidence type="ECO:0000313" key="2">
    <source>
        <dbReference type="EMBL" id="AAU90127.1"/>
    </source>
</evidence>
<accession>Q60DT1</accession>
<reference evidence="3" key="1">
    <citation type="journal article" date="2005" name="Nature">
        <title>The map-based sequence of the rice genome.</title>
        <authorList>
            <consortium name="International rice genome sequencing project (IRGSP)"/>
            <person name="Matsumoto T."/>
            <person name="Wu J."/>
            <person name="Kanamori H."/>
            <person name="Katayose Y."/>
            <person name="Fujisawa M."/>
            <person name="Namiki N."/>
            <person name="Mizuno H."/>
            <person name="Yamamoto K."/>
            <person name="Antonio B.A."/>
            <person name="Baba T."/>
            <person name="Sakata K."/>
            <person name="Nagamura Y."/>
            <person name="Aoki H."/>
            <person name="Arikawa K."/>
            <person name="Arita K."/>
            <person name="Bito T."/>
            <person name="Chiden Y."/>
            <person name="Fujitsuka N."/>
            <person name="Fukunaka R."/>
            <person name="Hamada M."/>
            <person name="Harada C."/>
            <person name="Hayashi A."/>
            <person name="Hijishita S."/>
            <person name="Honda M."/>
            <person name="Hosokawa S."/>
            <person name="Ichikawa Y."/>
            <person name="Idonuma A."/>
            <person name="Iijima M."/>
            <person name="Ikeda M."/>
            <person name="Ikeno M."/>
            <person name="Ito K."/>
            <person name="Ito S."/>
            <person name="Ito T."/>
            <person name="Ito Y."/>
            <person name="Ito Y."/>
            <person name="Iwabuchi A."/>
            <person name="Kamiya K."/>
            <person name="Karasawa W."/>
            <person name="Kurita K."/>
            <person name="Katagiri S."/>
            <person name="Kikuta A."/>
            <person name="Kobayashi H."/>
            <person name="Kobayashi N."/>
            <person name="Machita K."/>
            <person name="Maehara T."/>
            <person name="Masukawa M."/>
            <person name="Mizubayashi T."/>
            <person name="Mukai Y."/>
            <person name="Nagasaki H."/>
            <person name="Nagata Y."/>
            <person name="Naito S."/>
            <person name="Nakashima M."/>
            <person name="Nakama Y."/>
            <person name="Nakamichi Y."/>
            <person name="Nakamura M."/>
            <person name="Meguro A."/>
            <person name="Negishi M."/>
            <person name="Ohta I."/>
            <person name="Ohta T."/>
            <person name="Okamoto M."/>
            <person name="Ono N."/>
            <person name="Saji S."/>
            <person name="Sakaguchi M."/>
            <person name="Sakai K."/>
            <person name="Shibata M."/>
            <person name="Shimokawa T."/>
            <person name="Song J."/>
            <person name="Takazaki Y."/>
            <person name="Terasawa K."/>
            <person name="Tsugane M."/>
            <person name="Tsuji K."/>
            <person name="Ueda S."/>
            <person name="Waki K."/>
            <person name="Yamagata H."/>
            <person name="Yamamoto M."/>
            <person name="Yamamoto S."/>
            <person name="Yamane H."/>
            <person name="Yoshiki S."/>
            <person name="Yoshihara R."/>
            <person name="Yukawa K."/>
            <person name="Zhong H."/>
            <person name="Yano M."/>
            <person name="Yuan Q."/>
            <person name="Ouyang S."/>
            <person name="Liu J."/>
            <person name="Jones K.M."/>
            <person name="Gansberger K."/>
            <person name="Moffat K."/>
            <person name="Hill J."/>
            <person name="Bera J."/>
            <person name="Fadrosh D."/>
            <person name="Jin S."/>
            <person name="Johri S."/>
            <person name="Kim M."/>
            <person name="Overton L."/>
            <person name="Reardon M."/>
            <person name="Tsitrin T."/>
            <person name="Vuong H."/>
            <person name="Weaver B."/>
            <person name="Ciecko A."/>
            <person name="Tallon L."/>
            <person name="Jackson J."/>
            <person name="Pai G."/>
            <person name="Aken S.V."/>
            <person name="Utterback T."/>
            <person name="Reidmuller S."/>
            <person name="Feldblyum T."/>
            <person name="Hsiao J."/>
            <person name="Zismann V."/>
            <person name="Iobst S."/>
            <person name="de Vazeille A.R."/>
            <person name="Buell C.R."/>
            <person name="Ying K."/>
            <person name="Li Y."/>
            <person name="Lu T."/>
            <person name="Huang Y."/>
            <person name="Zhao Q."/>
            <person name="Feng Q."/>
            <person name="Zhang L."/>
            <person name="Zhu J."/>
            <person name="Weng Q."/>
            <person name="Mu J."/>
            <person name="Lu Y."/>
            <person name="Fan D."/>
            <person name="Liu Y."/>
            <person name="Guan J."/>
            <person name="Zhang Y."/>
            <person name="Yu S."/>
            <person name="Liu X."/>
            <person name="Zhang Y."/>
            <person name="Hong G."/>
            <person name="Han B."/>
            <person name="Choisne N."/>
            <person name="Demange N."/>
            <person name="Orjeda G."/>
            <person name="Samain S."/>
            <person name="Cattolico L."/>
            <person name="Pelletier E."/>
            <person name="Couloux A."/>
            <person name="Segurens B."/>
            <person name="Wincker P."/>
            <person name="D'Hont A."/>
            <person name="Scarpelli C."/>
            <person name="Weissenbach J."/>
            <person name="Salanoubat M."/>
            <person name="Quetier F."/>
            <person name="Yu Y."/>
            <person name="Kim H.R."/>
            <person name="Rambo T."/>
            <person name="Currie J."/>
            <person name="Collura K."/>
            <person name="Luo M."/>
            <person name="Yang T."/>
            <person name="Ammiraju J.S.S."/>
            <person name="Engler F."/>
            <person name="Soderlund C."/>
            <person name="Wing R.A."/>
            <person name="Palmer L.E."/>
            <person name="de la Bastide M."/>
            <person name="Spiegel L."/>
            <person name="Nascimento L."/>
            <person name="Zutavern T."/>
            <person name="O'Shaughnessy A."/>
            <person name="Dike S."/>
            <person name="Dedhia N."/>
            <person name="Preston R."/>
            <person name="Balija V."/>
            <person name="McCombie W.R."/>
            <person name="Chow T."/>
            <person name="Chen H."/>
            <person name="Chung M."/>
            <person name="Chen C."/>
            <person name="Shaw J."/>
            <person name="Wu H."/>
            <person name="Hsiao K."/>
            <person name="Chao Y."/>
            <person name="Chu M."/>
            <person name="Cheng C."/>
            <person name="Hour A."/>
            <person name="Lee P."/>
            <person name="Lin S."/>
            <person name="Lin Y."/>
            <person name="Liou J."/>
            <person name="Liu S."/>
            <person name="Hsing Y."/>
            <person name="Raghuvanshi S."/>
            <person name="Mohanty A."/>
            <person name="Bharti A.K."/>
            <person name="Gaur A."/>
            <person name="Gupta V."/>
            <person name="Kumar D."/>
            <person name="Ravi V."/>
            <person name="Vij S."/>
            <person name="Kapur A."/>
            <person name="Khurana P."/>
            <person name="Khurana P."/>
            <person name="Khurana J.P."/>
            <person name="Tyagi A.K."/>
            <person name="Gaikwad K."/>
            <person name="Singh A."/>
            <person name="Dalal V."/>
            <person name="Srivastava S."/>
            <person name="Dixit A."/>
            <person name="Pal A.K."/>
            <person name="Ghazi I.A."/>
            <person name="Yadav M."/>
            <person name="Pandit A."/>
            <person name="Bhargava A."/>
            <person name="Sureshbabu K."/>
            <person name="Batra K."/>
            <person name="Sharma T.R."/>
            <person name="Mohapatra T."/>
            <person name="Singh N.K."/>
            <person name="Messing J."/>
            <person name="Nelson A.B."/>
            <person name="Fuks G."/>
            <person name="Kavchok S."/>
            <person name="Keizer G."/>
            <person name="Linton E."/>
            <person name="Llaca V."/>
            <person name="Song R."/>
            <person name="Tanyolac B."/>
            <person name="Young S."/>
            <person name="Ho-Il K."/>
            <person name="Hahn J.H."/>
            <person name="Sangsakoo G."/>
            <person name="Vanavichit A."/>
            <person name="de Mattos Luiz.A.T."/>
            <person name="Zimmer P.D."/>
            <person name="Malone G."/>
            <person name="Dellagostin O."/>
            <person name="de Oliveira A.C."/>
            <person name="Bevan M."/>
            <person name="Bancroft I."/>
            <person name="Minx P."/>
            <person name="Cordum H."/>
            <person name="Wilson R."/>
            <person name="Cheng Z."/>
            <person name="Jin W."/>
            <person name="Jiang J."/>
            <person name="Leong S.A."/>
            <person name="Iwama H."/>
            <person name="Gojobori T."/>
            <person name="Itoh T."/>
            <person name="Niimura Y."/>
            <person name="Fujii Y."/>
            <person name="Habara T."/>
            <person name="Sakai H."/>
            <person name="Sato Y."/>
            <person name="Wilson G."/>
            <person name="Kumar K."/>
            <person name="McCouch S."/>
            <person name="Juretic N."/>
            <person name="Hoen D."/>
            <person name="Wright S."/>
            <person name="Bruskiewich R."/>
            <person name="Bureau T."/>
            <person name="Miyao A."/>
            <person name="Hirochika H."/>
            <person name="Nishikawa T."/>
            <person name="Kadowaki K."/>
            <person name="Sugiura M."/>
            <person name="Burr B."/>
            <person name="Sasaki T."/>
        </authorList>
    </citation>
    <scope>NUCLEOTIDE SEQUENCE [LARGE SCALE GENOMIC DNA]</scope>
    <source>
        <strain evidence="3">cv. Nipponbare</strain>
    </source>
</reference>
<gene>
    <name evidence="2" type="ORF">B1140B01.8</name>
</gene>
<name>Q60DT1_ORYSJ</name>
<reference evidence="3" key="2">
    <citation type="journal article" date="2008" name="Nucleic Acids Res.">
        <title>The rice annotation project database (RAP-DB): 2008 update.</title>
        <authorList>
            <consortium name="The rice annotation project (RAP)"/>
        </authorList>
    </citation>
    <scope>GENOME REANNOTATION</scope>
    <source>
        <strain evidence="3">cv. Nipponbare</strain>
    </source>
</reference>
<sequence>MAYTRARAARNRPSPVAVIASSPARAARRRSSPIAVVASSPARTPSSVAVTRARVLARCRRRVSEEASAAAKATRGQRKSAAAEEERGREKRAAAEEARRGGDGPAAPTAGVLSSPPPPPPHLAVTASPWLPSVAQLKGGSEGAVLLLPVVREGDGGARPASRRRSRAHRHLPRRCVGMNPGGERGGVDCVGRRQWRR</sequence>
<dbReference type="AlphaFoldDB" id="Q60DT1"/>
<organism evidence="2 3">
    <name type="scientific">Oryza sativa subsp. japonica</name>
    <name type="common">Rice</name>
    <dbReference type="NCBI Taxonomy" id="39947"/>
    <lineage>
        <taxon>Eukaryota</taxon>
        <taxon>Viridiplantae</taxon>
        <taxon>Streptophyta</taxon>
        <taxon>Embryophyta</taxon>
        <taxon>Tracheophyta</taxon>
        <taxon>Spermatophyta</taxon>
        <taxon>Magnoliopsida</taxon>
        <taxon>Liliopsida</taxon>
        <taxon>Poales</taxon>
        <taxon>Poaceae</taxon>
        <taxon>BOP clade</taxon>
        <taxon>Oryzoideae</taxon>
        <taxon>Oryzeae</taxon>
        <taxon>Oryzinae</taxon>
        <taxon>Oryza</taxon>
        <taxon>Oryza sativa</taxon>
    </lineage>
</organism>
<feature type="compositionally biased region" description="Low complexity" evidence="1">
    <location>
        <begin position="12"/>
        <end position="25"/>
    </location>
</feature>
<feature type="region of interest" description="Disordered" evidence="1">
    <location>
        <begin position="152"/>
        <end position="198"/>
    </location>
</feature>
<dbReference type="EMBL" id="AC145271">
    <property type="protein sequence ID" value="AAU90127.1"/>
    <property type="molecule type" value="Genomic_DNA"/>
</dbReference>
<evidence type="ECO:0000313" key="3">
    <source>
        <dbReference type="Proteomes" id="UP000000763"/>
    </source>
</evidence>
<proteinExistence type="predicted"/>
<feature type="compositionally biased region" description="Basic and acidic residues" evidence="1">
    <location>
        <begin position="81"/>
        <end position="102"/>
    </location>
</feature>
<feature type="compositionally biased region" description="Basic residues" evidence="1">
    <location>
        <begin position="161"/>
        <end position="174"/>
    </location>
</feature>
<evidence type="ECO:0000256" key="1">
    <source>
        <dbReference type="SAM" id="MobiDB-lite"/>
    </source>
</evidence>
<dbReference type="Proteomes" id="UP000000763">
    <property type="component" value="Chromosome 5"/>
</dbReference>
<feature type="compositionally biased region" description="Low complexity" evidence="1">
    <location>
        <begin position="32"/>
        <end position="54"/>
    </location>
</feature>